<sequence length="101" mass="11802">MRWIITFDYMGGCLGLGENAEGIPSRADPKEGDNLPMEFRLYDATGFLCFEGRCGDIDADWWHGFEPLVFAWNTHARCRRLTYRRADARAQWRPLEPYPTR</sequence>
<organism evidence="1 2">
    <name type="scientific">Sphingobium phenoxybenzoativorans</name>
    <dbReference type="NCBI Taxonomy" id="1592790"/>
    <lineage>
        <taxon>Bacteria</taxon>
        <taxon>Pseudomonadati</taxon>
        <taxon>Pseudomonadota</taxon>
        <taxon>Alphaproteobacteria</taxon>
        <taxon>Sphingomonadales</taxon>
        <taxon>Sphingomonadaceae</taxon>
        <taxon>Sphingobium</taxon>
    </lineage>
</organism>
<keyword evidence="2" id="KW-1185">Reference proteome</keyword>
<dbReference type="KEGG" id="spph:KFK14_21295"/>
<reference evidence="1" key="1">
    <citation type="submission" date="2021-04" db="EMBL/GenBank/DDBJ databases">
        <title>Isolation of p-tert-butylphenol degrading bacteria Sphingobium phenoxybenzoativorans Tas13 from active sludge.</title>
        <authorList>
            <person name="Li Y."/>
        </authorList>
    </citation>
    <scope>NUCLEOTIDE SEQUENCE</scope>
    <source>
        <strain evidence="1">Tas13</strain>
    </source>
</reference>
<gene>
    <name evidence="1" type="ORF">KFK14_21295</name>
</gene>
<evidence type="ECO:0000313" key="2">
    <source>
        <dbReference type="Proteomes" id="UP000681425"/>
    </source>
</evidence>
<evidence type="ECO:0000313" key="1">
    <source>
        <dbReference type="EMBL" id="QUT05469.1"/>
    </source>
</evidence>
<dbReference type="EMBL" id="CP073910">
    <property type="protein sequence ID" value="QUT05469.1"/>
    <property type="molecule type" value="Genomic_DNA"/>
</dbReference>
<name>A0A975Q163_9SPHN</name>
<accession>A0A975Q163</accession>
<protein>
    <submittedName>
        <fullName evidence="1">Uncharacterized protein</fullName>
    </submittedName>
</protein>
<proteinExistence type="predicted"/>
<dbReference type="RefSeq" id="WP_212609012.1">
    <property type="nucleotide sequence ID" value="NZ_CP073910.1"/>
</dbReference>
<dbReference type="Proteomes" id="UP000681425">
    <property type="component" value="Chromosome"/>
</dbReference>
<dbReference type="AlphaFoldDB" id="A0A975Q163"/>